<accession>A0A3D8I2Q2</accession>
<gene>
    <name evidence="4" type="ORF">CQA63_06640</name>
</gene>
<organism evidence="4 5">
    <name type="scientific">Helicobacter marmotae</name>
    <dbReference type="NCBI Taxonomy" id="152490"/>
    <lineage>
        <taxon>Bacteria</taxon>
        <taxon>Pseudomonadati</taxon>
        <taxon>Campylobacterota</taxon>
        <taxon>Epsilonproteobacteria</taxon>
        <taxon>Campylobacterales</taxon>
        <taxon>Helicobacteraceae</taxon>
        <taxon>Helicobacter</taxon>
    </lineage>
</organism>
<dbReference type="Proteomes" id="UP000256599">
    <property type="component" value="Unassembled WGS sequence"/>
</dbReference>
<dbReference type="InterPro" id="IPR029479">
    <property type="entry name" value="Nitroreductase"/>
</dbReference>
<comment type="similarity">
    <text evidence="1">Belongs to the nitroreductase family.</text>
</comment>
<dbReference type="PANTHER" id="PTHR43673">
    <property type="entry name" value="NAD(P)H NITROREDUCTASE YDGI-RELATED"/>
    <property type="match status" value="1"/>
</dbReference>
<protein>
    <submittedName>
        <fullName evidence="4">NAD(P)H-dependent oxidoreductase</fullName>
    </submittedName>
</protein>
<dbReference type="Pfam" id="PF00881">
    <property type="entry name" value="Nitroreductase"/>
    <property type="match status" value="1"/>
</dbReference>
<evidence type="ECO:0000259" key="3">
    <source>
        <dbReference type="Pfam" id="PF00881"/>
    </source>
</evidence>
<evidence type="ECO:0000313" key="5">
    <source>
        <dbReference type="Proteomes" id="UP000256599"/>
    </source>
</evidence>
<keyword evidence="5" id="KW-1185">Reference proteome</keyword>
<feature type="domain" description="Nitroreductase" evidence="3">
    <location>
        <begin position="10"/>
        <end position="182"/>
    </location>
</feature>
<comment type="caution">
    <text evidence="4">The sequence shown here is derived from an EMBL/GenBank/DDBJ whole genome shotgun (WGS) entry which is preliminary data.</text>
</comment>
<proteinExistence type="inferred from homology"/>
<reference evidence="4 5" key="1">
    <citation type="submission" date="2018-04" db="EMBL/GenBank/DDBJ databases">
        <title>Novel Campyloabacter and Helicobacter Species and Strains.</title>
        <authorList>
            <person name="Mannion A.J."/>
            <person name="Shen Z."/>
            <person name="Fox J.G."/>
        </authorList>
    </citation>
    <scope>NUCLEOTIDE SEQUENCE [LARGE SCALE GENOMIC DNA]</scope>
    <source>
        <strain evidence="4 5">MIT 98-6070</strain>
    </source>
</reference>
<dbReference type="GO" id="GO:0016491">
    <property type="term" value="F:oxidoreductase activity"/>
    <property type="evidence" value="ECO:0007669"/>
    <property type="project" value="UniProtKB-KW"/>
</dbReference>
<dbReference type="OrthoDB" id="9809288at2"/>
<dbReference type="RefSeq" id="WP_104699621.1">
    <property type="nucleotide sequence ID" value="NZ_FZPP01000010.1"/>
</dbReference>
<evidence type="ECO:0000256" key="2">
    <source>
        <dbReference type="ARBA" id="ARBA00023002"/>
    </source>
</evidence>
<keyword evidence="2" id="KW-0560">Oxidoreductase</keyword>
<evidence type="ECO:0000256" key="1">
    <source>
        <dbReference type="ARBA" id="ARBA00007118"/>
    </source>
</evidence>
<dbReference type="PANTHER" id="PTHR43673:SF10">
    <property type="entry name" value="NADH DEHYDROGENASE_NAD(P)H NITROREDUCTASE XCC3605-RELATED"/>
    <property type="match status" value="1"/>
</dbReference>
<dbReference type="Gene3D" id="3.40.109.10">
    <property type="entry name" value="NADH Oxidase"/>
    <property type="match status" value="1"/>
</dbReference>
<dbReference type="AlphaFoldDB" id="A0A3D8I2Q2"/>
<sequence>MKSFETLLHQRFACKAFKEDEIAKEDLEFILEAGRLSPSSCGFEPWKFIVLSRKHNKALSEICFKQENVATASANIAIVARTDLQSKDEYIKQQISRYCKREDEKFNAIVQAYTYETNALDKEGLYAYAKANCYLALMQMALAAISKGIDSCMIGGFEKDKLDQFLGLQAPFESAVILSLGYRLAEPKHSKKRLSLSEVVEYR</sequence>
<dbReference type="SUPFAM" id="SSF55469">
    <property type="entry name" value="FMN-dependent nitroreductase-like"/>
    <property type="match status" value="1"/>
</dbReference>
<evidence type="ECO:0000313" key="4">
    <source>
        <dbReference type="EMBL" id="RDU59430.1"/>
    </source>
</evidence>
<dbReference type="InterPro" id="IPR000415">
    <property type="entry name" value="Nitroreductase-like"/>
</dbReference>
<name>A0A3D8I2Q2_9HELI</name>
<dbReference type="EMBL" id="NXLR01000012">
    <property type="protein sequence ID" value="RDU59430.1"/>
    <property type="molecule type" value="Genomic_DNA"/>
</dbReference>